<keyword evidence="7" id="KW-0436">Ligase</keyword>
<keyword evidence="4 5" id="KW-0472">Membrane</keyword>
<feature type="transmembrane region" description="Helical" evidence="5">
    <location>
        <begin position="418"/>
        <end position="435"/>
    </location>
</feature>
<feature type="transmembrane region" description="Helical" evidence="5">
    <location>
        <begin position="136"/>
        <end position="153"/>
    </location>
</feature>
<dbReference type="GO" id="GO:0016874">
    <property type="term" value="F:ligase activity"/>
    <property type="evidence" value="ECO:0007669"/>
    <property type="project" value="UniProtKB-KW"/>
</dbReference>
<dbReference type="PANTHER" id="PTHR37422">
    <property type="entry name" value="TEICHURONIC ACID BIOSYNTHESIS PROTEIN TUAE"/>
    <property type="match status" value="1"/>
</dbReference>
<proteinExistence type="predicted"/>
<feature type="transmembrane region" description="Helical" evidence="5">
    <location>
        <begin position="201"/>
        <end position="218"/>
    </location>
</feature>
<evidence type="ECO:0000313" key="8">
    <source>
        <dbReference type="Proteomes" id="UP001516588"/>
    </source>
</evidence>
<protein>
    <submittedName>
        <fullName evidence="7">O-antigen ligase family protein</fullName>
    </submittedName>
</protein>
<feature type="transmembrane region" description="Helical" evidence="5">
    <location>
        <begin position="224"/>
        <end position="241"/>
    </location>
</feature>
<feature type="transmembrane region" description="Helical" evidence="5">
    <location>
        <begin position="248"/>
        <end position="266"/>
    </location>
</feature>
<feature type="transmembrane region" description="Helical" evidence="5">
    <location>
        <begin position="470"/>
        <end position="486"/>
    </location>
</feature>
<organism evidence="7 8">
    <name type="scientific">Gallibacter intestinalis</name>
    <dbReference type="NCBI Taxonomy" id="2779356"/>
    <lineage>
        <taxon>Bacteria</taxon>
        <taxon>Bacillati</taxon>
        <taxon>Bacillota</taxon>
        <taxon>Clostridia</taxon>
        <taxon>Eubacteriales</taxon>
        <taxon>Eubacteriaceae</taxon>
        <taxon>Gallibacter</taxon>
    </lineage>
</organism>
<comment type="subcellular location">
    <subcellularLocation>
        <location evidence="1">Membrane</location>
        <topology evidence="1">Multi-pass membrane protein</topology>
    </subcellularLocation>
</comment>
<evidence type="ECO:0000313" key="7">
    <source>
        <dbReference type="EMBL" id="MBE5034742.1"/>
    </source>
</evidence>
<dbReference type="RefSeq" id="WP_226384410.1">
    <property type="nucleotide sequence ID" value="NZ_JADCKA010000001.1"/>
</dbReference>
<comment type="caution">
    <text evidence="7">The sequence shown here is derived from an EMBL/GenBank/DDBJ whole genome shotgun (WGS) entry which is preliminary data.</text>
</comment>
<evidence type="ECO:0000256" key="5">
    <source>
        <dbReference type="SAM" id="Phobius"/>
    </source>
</evidence>
<dbReference type="InterPro" id="IPR051533">
    <property type="entry name" value="WaaL-like"/>
</dbReference>
<evidence type="ECO:0000259" key="6">
    <source>
        <dbReference type="Pfam" id="PF04932"/>
    </source>
</evidence>
<reference evidence="7 8" key="1">
    <citation type="submission" date="2020-10" db="EMBL/GenBank/DDBJ databases">
        <title>ChiBAC.</title>
        <authorList>
            <person name="Zenner C."/>
            <person name="Hitch T.C.A."/>
            <person name="Clavel T."/>
        </authorList>
    </citation>
    <scope>NUCLEOTIDE SEQUENCE [LARGE SCALE GENOMIC DNA]</scope>
    <source>
        <strain evidence="7 8">DSM 108706</strain>
    </source>
</reference>
<evidence type="ECO:0000256" key="3">
    <source>
        <dbReference type="ARBA" id="ARBA00022989"/>
    </source>
</evidence>
<keyword evidence="2 5" id="KW-0812">Transmembrane</keyword>
<dbReference type="Pfam" id="PF04932">
    <property type="entry name" value="Wzy_C"/>
    <property type="match status" value="1"/>
</dbReference>
<feature type="domain" description="O-antigen ligase-related" evidence="6">
    <location>
        <begin position="208"/>
        <end position="426"/>
    </location>
</feature>
<feature type="transmembrane region" description="Helical" evidence="5">
    <location>
        <begin position="35"/>
        <end position="59"/>
    </location>
</feature>
<sequence>MSNSERIKNIVFACFFIETGLINLILSIISECFKIEIPSGIVECIKYCFYGIIFIYIFWAYIKTIIKINLLPLKVIIFALPCIYIFPEVYNCIVRSWEFDAIVYLFKYVVFIIPVYFIGVCIMLKGKEVDIAFLKYYKYIALLLVPFFVFYLIRMTFPENPLVNYSDFGLLNYMSMGYFILPIFLGSFLEWALLSETRKDKILSILSGVLCFICIICTGTRGAILVTICFALLLFIYSIICKQNIKKTFLFMAFIIFVNIFAQYVWQPTGSRFGKKFIDDITYSEVVETYEESGFLAEGSVESREKQTAEFIEARSIILQYAVESDLTYAQSVKKALKDIKTGNVENIYKEKIADSVLHELYKLEEEDLMTLSRKPLIEISIMEFNKNKLFGNGCYHYINKYTYYPHNAICELMCDTGIIGTMIFVSSIISILILTRKLLIKCKDFAIMLIFTLSYTPSYLISGSVYMDLMIPLFITIGTITIVANKK</sequence>
<feature type="transmembrane region" description="Helical" evidence="5">
    <location>
        <begin position="71"/>
        <end position="90"/>
    </location>
</feature>
<feature type="transmembrane region" description="Helical" evidence="5">
    <location>
        <begin position="102"/>
        <end position="124"/>
    </location>
</feature>
<dbReference type="EMBL" id="JADCKA010000001">
    <property type="protein sequence ID" value="MBE5034742.1"/>
    <property type="molecule type" value="Genomic_DNA"/>
</dbReference>
<dbReference type="Proteomes" id="UP001516588">
    <property type="component" value="Unassembled WGS sequence"/>
</dbReference>
<dbReference type="PANTHER" id="PTHR37422:SF13">
    <property type="entry name" value="LIPOPOLYSACCHARIDE BIOSYNTHESIS PROTEIN PA4999-RELATED"/>
    <property type="match status" value="1"/>
</dbReference>
<gene>
    <name evidence="7" type="ORF">INF20_00365</name>
</gene>
<name>A0ABR9QV43_9FIRM</name>
<evidence type="ECO:0000256" key="2">
    <source>
        <dbReference type="ARBA" id="ARBA00022692"/>
    </source>
</evidence>
<accession>A0ABR9QV43</accession>
<keyword evidence="3 5" id="KW-1133">Transmembrane helix</keyword>
<feature type="transmembrane region" description="Helical" evidence="5">
    <location>
        <begin position="7"/>
        <end position="29"/>
    </location>
</feature>
<evidence type="ECO:0000256" key="4">
    <source>
        <dbReference type="ARBA" id="ARBA00023136"/>
    </source>
</evidence>
<dbReference type="InterPro" id="IPR007016">
    <property type="entry name" value="O-antigen_ligase-rel_domated"/>
</dbReference>
<evidence type="ECO:0000256" key="1">
    <source>
        <dbReference type="ARBA" id="ARBA00004141"/>
    </source>
</evidence>
<feature type="transmembrane region" description="Helical" evidence="5">
    <location>
        <begin position="173"/>
        <end position="194"/>
    </location>
</feature>
<keyword evidence="8" id="KW-1185">Reference proteome</keyword>